<evidence type="ECO:0000256" key="2">
    <source>
        <dbReference type="SAM" id="MobiDB-lite"/>
    </source>
</evidence>
<feature type="region of interest" description="Disordered" evidence="2">
    <location>
        <begin position="111"/>
        <end position="141"/>
    </location>
</feature>
<feature type="compositionally biased region" description="Basic and acidic residues" evidence="2">
    <location>
        <begin position="111"/>
        <end position="130"/>
    </location>
</feature>
<proteinExistence type="predicted"/>
<feature type="coiled-coil region" evidence="1">
    <location>
        <begin position="15"/>
        <end position="56"/>
    </location>
</feature>
<protein>
    <submittedName>
        <fullName evidence="3">Flagellar export protein FliJ</fullName>
    </submittedName>
</protein>
<keyword evidence="3" id="KW-0282">Flagellum</keyword>
<comment type="caution">
    <text evidence="3">The sequence shown here is derived from an EMBL/GenBank/DDBJ whole genome shotgun (WGS) entry which is preliminary data.</text>
</comment>
<reference evidence="4" key="1">
    <citation type="journal article" date="2019" name="Int. J. Syst. Evol. Microbiol.">
        <title>The Global Catalogue of Microorganisms (GCM) 10K type strain sequencing project: providing services to taxonomists for standard genome sequencing and annotation.</title>
        <authorList>
            <consortium name="The Broad Institute Genomics Platform"/>
            <consortium name="The Broad Institute Genome Sequencing Center for Infectious Disease"/>
            <person name="Wu L."/>
            <person name="Ma J."/>
        </authorList>
    </citation>
    <scope>NUCLEOTIDE SEQUENCE [LARGE SCALE GENOMIC DNA]</scope>
    <source>
        <strain evidence="4">CECT 8472</strain>
    </source>
</reference>
<keyword evidence="4" id="KW-1185">Reference proteome</keyword>
<evidence type="ECO:0000256" key="1">
    <source>
        <dbReference type="SAM" id="Coils"/>
    </source>
</evidence>
<accession>A0ABV8UM49</accession>
<organism evidence="3 4">
    <name type="scientific">Fodinicurvata halophila</name>
    <dbReference type="NCBI Taxonomy" id="1419723"/>
    <lineage>
        <taxon>Bacteria</taxon>
        <taxon>Pseudomonadati</taxon>
        <taxon>Pseudomonadota</taxon>
        <taxon>Alphaproteobacteria</taxon>
        <taxon>Rhodospirillales</taxon>
        <taxon>Rhodovibrionaceae</taxon>
        <taxon>Fodinicurvata</taxon>
    </lineage>
</organism>
<keyword evidence="1" id="KW-0175">Coiled coil</keyword>
<gene>
    <name evidence="3" type="ORF">ACFOW6_08300</name>
</gene>
<feature type="compositionally biased region" description="Basic residues" evidence="2">
    <location>
        <begin position="131"/>
        <end position="141"/>
    </location>
</feature>
<keyword evidence="3" id="KW-0969">Cilium</keyword>
<dbReference type="EMBL" id="JBHSCW010000003">
    <property type="protein sequence ID" value="MFC4351538.1"/>
    <property type="molecule type" value="Genomic_DNA"/>
</dbReference>
<keyword evidence="3" id="KW-0966">Cell projection</keyword>
<sequence length="141" mass="16752">MNGLENLVRLKRWKLDEQRRALADLEALEEKLRHDLERLEEEIAQEKSAANADEEGSRIFPFYAATALKRRDRLWESLNKVSAETLQARDFVADAFEELKRYEQTLENMAQRRRDSLRKREQKEMDEIGLRLHRQRSGPGK</sequence>
<evidence type="ECO:0000313" key="3">
    <source>
        <dbReference type="EMBL" id="MFC4351538.1"/>
    </source>
</evidence>
<dbReference type="Proteomes" id="UP001595799">
    <property type="component" value="Unassembled WGS sequence"/>
</dbReference>
<name>A0ABV8UM49_9PROT</name>
<evidence type="ECO:0000313" key="4">
    <source>
        <dbReference type="Proteomes" id="UP001595799"/>
    </source>
</evidence>
<dbReference type="RefSeq" id="WP_382421866.1">
    <property type="nucleotide sequence ID" value="NZ_JBHSCW010000003.1"/>
</dbReference>